<dbReference type="GO" id="GO:0019867">
    <property type="term" value="C:outer membrane"/>
    <property type="evidence" value="ECO:0007669"/>
    <property type="project" value="InterPro"/>
</dbReference>
<evidence type="ECO:0000313" key="2">
    <source>
        <dbReference type="Proteomes" id="UP000248168"/>
    </source>
</evidence>
<evidence type="ECO:0000313" key="1">
    <source>
        <dbReference type="EMBL" id="SPP63096.1"/>
    </source>
</evidence>
<accession>A0A330L838</accession>
<proteinExistence type="predicted"/>
<keyword evidence="2" id="KW-1185">Reference proteome</keyword>
<dbReference type="PROSITE" id="PS51257">
    <property type="entry name" value="PROKAR_LIPOPROTEIN"/>
    <property type="match status" value="1"/>
</dbReference>
<dbReference type="InParanoid" id="A0A330L838"/>
<sequence length="186" mass="20842">MIVSARFFQRVRPVGCAIGLIVLLAGCGNMPREYVRMAEPDVTLTALTAHPEAYLGKVVLMGGTPVEEESGERYVWLRMKNRPLDEDDVPRRPIDPDGPEAGHFWVQITKAQLPAGYRDWARMSLAGRVTGKVKLGHEPVLRLLYARHWGIDSIDRESSRDFDPNYDFIVPESIGVEIDIGSDTSH</sequence>
<reference evidence="2" key="1">
    <citation type="submission" date="2018-04" db="EMBL/GenBank/DDBJ databases">
        <authorList>
            <person name="Lucker S."/>
            <person name="Sakoula D."/>
        </authorList>
    </citation>
    <scope>NUCLEOTIDE SEQUENCE [LARGE SCALE GENOMIC DNA]</scope>
</reference>
<name>A0A330L838_9BACT</name>
<dbReference type="InterPro" id="IPR004658">
    <property type="entry name" value="OMP_Slp"/>
</dbReference>
<dbReference type="AlphaFoldDB" id="A0A330L838"/>
<dbReference type="Proteomes" id="UP000248168">
    <property type="component" value="Unassembled WGS sequence"/>
</dbReference>
<gene>
    <name evidence="1" type="ORF">NITLEN_10182</name>
</gene>
<protein>
    <recommendedName>
        <fullName evidence="3">Lipoprotein</fullName>
    </recommendedName>
</protein>
<dbReference type="EMBL" id="OUNR01000001">
    <property type="protein sequence ID" value="SPP63096.1"/>
    <property type="molecule type" value="Genomic_DNA"/>
</dbReference>
<evidence type="ECO:0008006" key="3">
    <source>
        <dbReference type="Google" id="ProtNLM"/>
    </source>
</evidence>
<dbReference type="Pfam" id="PF03843">
    <property type="entry name" value="Slp"/>
    <property type="match status" value="1"/>
</dbReference>
<organism evidence="1 2">
    <name type="scientific">Nitrospira lenta</name>
    <dbReference type="NCBI Taxonomy" id="1436998"/>
    <lineage>
        <taxon>Bacteria</taxon>
        <taxon>Pseudomonadati</taxon>
        <taxon>Nitrospirota</taxon>
        <taxon>Nitrospiria</taxon>
        <taxon>Nitrospirales</taxon>
        <taxon>Nitrospiraceae</taxon>
        <taxon>Nitrospira</taxon>
    </lineage>
</organism>